<name>U5EVI2_9DIPT</name>
<organism evidence="18">
    <name type="scientific">Corethrella appendiculata</name>
    <dbReference type="NCBI Taxonomy" id="1370023"/>
    <lineage>
        <taxon>Eukaryota</taxon>
        <taxon>Metazoa</taxon>
        <taxon>Ecdysozoa</taxon>
        <taxon>Arthropoda</taxon>
        <taxon>Hexapoda</taxon>
        <taxon>Insecta</taxon>
        <taxon>Pterygota</taxon>
        <taxon>Neoptera</taxon>
        <taxon>Endopterygota</taxon>
        <taxon>Diptera</taxon>
        <taxon>Nematocera</taxon>
        <taxon>Culicoidea</taxon>
        <taxon>Chaoboridae</taxon>
        <taxon>Corethrella</taxon>
    </lineage>
</organism>
<dbReference type="GO" id="GO:0007157">
    <property type="term" value="P:heterophilic cell-cell adhesion via plasma membrane cell adhesion molecules"/>
    <property type="evidence" value="ECO:0007669"/>
    <property type="project" value="UniProtKB-ARBA"/>
</dbReference>
<dbReference type="GO" id="GO:0007160">
    <property type="term" value="P:cell-matrix adhesion"/>
    <property type="evidence" value="ECO:0007669"/>
    <property type="project" value="TreeGrafter"/>
</dbReference>
<evidence type="ECO:0000256" key="1">
    <source>
        <dbReference type="ARBA" id="ARBA00004479"/>
    </source>
</evidence>
<evidence type="ECO:0000256" key="6">
    <source>
        <dbReference type="ARBA" id="ARBA00022889"/>
    </source>
</evidence>
<sequence>MKEKFVIITSNFSIFLLFLLLLLDDRRQSVNCFNLENRLPIYKTGQQGSYFGYSIAAHVEKKYDQSEQKWILVGAPLGQNLQPNTTKSGALFKCPIQQNPNDCQQVITDGRRSWDESDDRAPLMEPIWKEEMKDGQWLGVTLSSQGAGGKVLVCAHRYVIKTKDLRLGQGLCYVLHNDLTYEETYQPCKGRTISREHEDYAYCQAGTSGTILEDGTAIIGTPGPYTWRGTVFVISVGGEYLERDKNHYYGPHEDNDREAADKYSYLGMAVTGGKYFGNHMSYASGAPRSAGHGQVFIFSKHSHSQKNPILVSKRIDGEQFGSSFGYELTTADVNADDLPDLIVAAPFYFGRASGGAVYVYQNKDFDLPDTPTNKLMGKLESRFGLALANMGDINKDGCDDIAIGAPYEDDGVVYIYLGSKNGLSNEPSQIIRSSDLGLRTKPIKTFGSSLSGGIDLDDNTYPDLLIGAHDSSTVTVLLARPITNIKTEVISTELQHIDPTVTGCSVDPNANLTCFTFKACCSIDPYGDAIPSKTLDLIYTIEAETYNGLKKFSRVFFGRDMSKRSNVVRQKISVRPNGSMECRQEIVYIKDNTRDIQSPIKFRLNYTIVEPPLPDSGLKLLNPILDQTQADRQFVASFQKDCGNDDICESLLNVQAELTLEQESDRQYTLILGQNDEIQLNISVTNQADSAYESHLYVEHPSNVAYIAASKGSVICNRFNSTIVECSLGNPMRRNSVSHVTLRFDPSGLEGSDARLSFDIFANTTSNLIDFNKSRVNLKTKIIKKAELSISGRARPEQTFYGGEVKGETAMETMDDVGTTVQHTYQIYNDGPSLAPYLEVYILWPHQVANDKEQGKWLLYLEDKPIIEAAGGGDCQLKNMSFINPLRLTKKSFMTEIPELAPEAYARRNLNKSTTFTGESSEKSTSFSKFSSSSSTLNRVKRDRSMIIRAESLTDKDGKKKDIVHMDCNKNTAKCIEIKCSIYNMQKKAEAFIHIKARLWNSTLVSDYPKVDLVKISSYAKISIPPGYGVQQNEKDDSVSVETLAYPELLDKTADGSVPLWVIIIAVVGGLLVLAFIIFGLWKCGFFKRRRPDPTLSGNLEKNSESKPFISK</sequence>
<dbReference type="SUPFAM" id="SSF69318">
    <property type="entry name" value="Integrin alpha N-terminal domain"/>
    <property type="match status" value="1"/>
</dbReference>
<keyword evidence="7 14" id="KW-1133">Transmembrane helix</keyword>
<evidence type="ECO:0000256" key="4">
    <source>
        <dbReference type="ARBA" id="ARBA00022729"/>
    </source>
</evidence>
<evidence type="ECO:0000259" key="15">
    <source>
        <dbReference type="Pfam" id="PF08441"/>
    </source>
</evidence>
<keyword evidence="11 14" id="KW-0675">Receptor</keyword>
<dbReference type="Pfam" id="PF01839">
    <property type="entry name" value="FG-GAP"/>
    <property type="match status" value="2"/>
</dbReference>
<feature type="repeat" description="FG-GAP" evidence="13">
    <location>
        <begin position="370"/>
        <end position="425"/>
    </location>
</feature>
<dbReference type="SMART" id="SM00191">
    <property type="entry name" value="Int_alpha"/>
    <property type="match status" value="5"/>
</dbReference>
<feature type="signal peptide" evidence="14">
    <location>
        <begin position="1"/>
        <end position="32"/>
    </location>
</feature>
<protein>
    <submittedName>
        <fullName evidence="18">Putative vitronectin receptor alpha subunit</fullName>
    </submittedName>
</protein>
<evidence type="ECO:0000256" key="13">
    <source>
        <dbReference type="PROSITE-ProRule" id="PRU00803"/>
    </source>
</evidence>
<keyword evidence="4 14" id="KW-0732">Signal</keyword>
<dbReference type="GO" id="GO:0048513">
    <property type="term" value="P:animal organ development"/>
    <property type="evidence" value="ECO:0007669"/>
    <property type="project" value="UniProtKB-ARBA"/>
</dbReference>
<dbReference type="InterPro" id="IPR013517">
    <property type="entry name" value="FG-GAP"/>
</dbReference>
<dbReference type="GO" id="GO:0033627">
    <property type="term" value="P:cell adhesion mediated by integrin"/>
    <property type="evidence" value="ECO:0007669"/>
    <property type="project" value="TreeGrafter"/>
</dbReference>
<dbReference type="EMBL" id="GANO01001848">
    <property type="protein sequence ID" value="JAB58023.1"/>
    <property type="molecule type" value="mRNA"/>
</dbReference>
<dbReference type="GO" id="GO:0005178">
    <property type="term" value="F:integrin binding"/>
    <property type="evidence" value="ECO:0007669"/>
    <property type="project" value="TreeGrafter"/>
</dbReference>
<dbReference type="GO" id="GO:0008305">
    <property type="term" value="C:integrin complex"/>
    <property type="evidence" value="ECO:0007669"/>
    <property type="project" value="InterPro"/>
</dbReference>
<evidence type="ECO:0000256" key="5">
    <source>
        <dbReference type="ARBA" id="ARBA00022737"/>
    </source>
</evidence>
<dbReference type="GO" id="GO:0009897">
    <property type="term" value="C:external side of plasma membrane"/>
    <property type="evidence" value="ECO:0007669"/>
    <property type="project" value="TreeGrafter"/>
</dbReference>
<feature type="domain" description="Integrin alpha first immunoglubulin-like" evidence="15">
    <location>
        <begin position="479"/>
        <end position="641"/>
    </location>
</feature>
<feature type="repeat" description="FG-GAP" evidence="13">
    <location>
        <begin position="432"/>
        <end position="494"/>
    </location>
</feature>
<feature type="chain" id="PRO_5001426498" evidence="14">
    <location>
        <begin position="33"/>
        <end position="1112"/>
    </location>
</feature>
<evidence type="ECO:0000256" key="3">
    <source>
        <dbReference type="ARBA" id="ARBA00022692"/>
    </source>
</evidence>
<evidence type="ECO:0000256" key="7">
    <source>
        <dbReference type="ARBA" id="ARBA00022989"/>
    </source>
</evidence>
<keyword evidence="5" id="KW-0677">Repeat</keyword>
<dbReference type="PRINTS" id="PR01185">
    <property type="entry name" value="INTEGRINA"/>
</dbReference>
<keyword evidence="8 14" id="KW-0401">Integrin</keyword>
<dbReference type="FunFam" id="1.20.5.930:FF:000001">
    <property type="entry name" value="Integrin subunit alpha V"/>
    <property type="match status" value="1"/>
</dbReference>
<dbReference type="Gene3D" id="1.20.5.930">
    <property type="entry name" value="Bicelle-embedded integrin alpha(iib) transmembrane segment"/>
    <property type="match status" value="1"/>
</dbReference>
<dbReference type="Gene3D" id="2.130.10.130">
    <property type="entry name" value="Integrin alpha, N-terminal"/>
    <property type="match status" value="1"/>
</dbReference>
<proteinExistence type="evidence at transcript level"/>
<evidence type="ECO:0000313" key="18">
    <source>
        <dbReference type="EMBL" id="JAB58023.1"/>
    </source>
</evidence>
<dbReference type="InterPro" id="IPR028994">
    <property type="entry name" value="Integrin_alpha_N"/>
</dbReference>
<keyword evidence="6 14" id="KW-0130">Cell adhesion</keyword>
<dbReference type="Gene3D" id="2.60.40.1510">
    <property type="entry name" value="ntegrin, alpha v. Chain A, domain 3"/>
    <property type="match status" value="1"/>
</dbReference>
<evidence type="ECO:0000256" key="2">
    <source>
        <dbReference type="ARBA" id="ARBA00008054"/>
    </source>
</evidence>
<evidence type="ECO:0000256" key="12">
    <source>
        <dbReference type="ARBA" id="ARBA00023180"/>
    </source>
</evidence>
<dbReference type="PANTHER" id="PTHR23220:SF122">
    <property type="entry name" value="INTEGRIN ALPHA-PS1"/>
    <property type="match status" value="1"/>
</dbReference>
<dbReference type="InterPro" id="IPR018184">
    <property type="entry name" value="Integrin_alpha_C_CS"/>
</dbReference>
<comment type="similarity">
    <text evidence="2 14">Belongs to the integrin alpha chain family.</text>
</comment>
<dbReference type="GO" id="GO:0007229">
    <property type="term" value="P:integrin-mediated signaling pathway"/>
    <property type="evidence" value="ECO:0007669"/>
    <property type="project" value="UniProtKB-KW"/>
</dbReference>
<keyword evidence="3 14" id="KW-0812">Transmembrane</keyword>
<evidence type="ECO:0000256" key="10">
    <source>
        <dbReference type="ARBA" id="ARBA00023157"/>
    </source>
</evidence>
<feature type="repeat" description="FG-GAP" evidence="13">
    <location>
        <begin position="310"/>
        <end position="369"/>
    </location>
</feature>
<feature type="domain" description="Integrin alpha second immunoglobulin-like" evidence="16">
    <location>
        <begin position="642"/>
        <end position="781"/>
    </location>
</feature>
<dbReference type="InterPro" id="IPR013649">
    <property type="entry name" value="Integrin_alpha_Ig-like_1"/>
</dbReference>
<dbReference type="Pfam" id="PF20805">
    <property type="entry name" value="Integrin_A_Ig_2"/>
    <property type="match status" value="1"/>
</dbReference>
<dbReference type="InterPro" id="IPR048286">
    <property type="entry name" value="Integrin_alpha_Ig-like_3"/>
</dbReference>
<dbReference type="Pfam" id="PF20806">
    <property type="entry name" value="Integrin_A_Ig_3"/>
    <property type="match status" value="1"/>
</dbReference>
<dbReference type="Pfam" id="PF08441">
    <property type="entry name" value="Integrin_A_Ig_1"/>
    <property type="match status" value="1"/>
</dbReference>
<dbReference type="PROSITE" id="PS51470">
    <property type="entry name" value="FG_GAP"/>
    <property type="match status" value="4"/>
</dbReference>
<dbReference type="PANTHER" id="PTHR23220">
    <property type="entry name" value="INTEGRIN ALPHA"/>
    <property type="match status" value="1"/>
</dbReference>
<dbReference type="InterPro" id="IPR013519">
    <property type="entry name" value="Int_alpha_beta-p"/>
</dbReference>
<feature type="transmembrane region" description="Helical" evidence="14">
    <location>
        <begin position="1060"/>
        <end position="1082"/>
    </location>
</feature>
<dbReference type="InterPro" id="IPR048285">
    <property type="entry name" value="Integrin_alpha_Ig-like_2"/>
</dbReference>
<reference evidence="18" key="1">
    <citation type="journal article" date="2014" name="Insect Biochem. Mol. Biol.">
        <title>An insight into the sialome of the frog biting fly, Corethrella appendiculata.</title>
        <authorList>
            <person name="Ribeiro J.M.C."/>
            <person name="Chagas A.C."/>
            <person name="Pham V.M."/>
            <person name="Lounibos L.P."/>
            <person name="Calvo E."/>
        </authorList>
    </citation>
    <scope>NUCLEOTIDE SEQUENCE</scope>
    <source>
        <tissue evidence="18">Salivary glands</tissue>
    </source>
</reference>
<dbReference type="Gene3D" id="2.60.40.1530">
    <property type="entry name" value="ntegrin, alpha v. Chain A, domain 4"/>
    <property type="match status" value="1"/>
</dbReference>
<comment type="subcellular location">
    <subcellularLocation>
        <location evidence="1 14">Membrane</location>
        <topology evidence="1 14">Single-pass type I membrane protein</topology>
    </subcellularLocation>
</comment>
<keyword evidence="10" id="KW-1015">Disulfide bond</keyword>
<evidence type="ECO:0000256" key="9">
    <source>
        <dbReference type="ARBA" id="ARBA00023136"/>
    </source>
</evidence>
<dbReference type="InterPro" id="IPR000413">
    <property type="entry name" value="Integrin_alpha"/>
</dbReference>
<feature type="domain" description="Integrin alpha third immunoglobulin-like" evidence="17">
    <location>
        <begin position="788"/>
        <end position="1046"/>
    </location>
</feature>
<evidence type="ECO:0000256" key="11">
    <source>
        <dbReference type="ARBA" id="ARBA00023170"/>
    </source>
</evidence>
<dbReference type="InterPro" id="IPR032695">
    <property type="entry name" value="Integrin_dom_sf"/>
</dbReference>
<evidence type="ECO:0000256" key="14">
    <source>
        <dbReference type="RuleBase" id="RU003762"/>
    </source>
</evidence>
<evidence type="ECO:0000256" key="8">
    <source>
        <dbReference type="ARBA" id="ARBA00023037"/>
    </source>
</evidence>
<evidence type="ECO:0000259" key="17">
    <source>
        <dbReference type="Pfam" id="PF20806"/>
    </source>
</evidence>
<accession>U5EVI2</accession>
<keyword evidence="9 14" id="KW-0472">Membrane</keyword>
<evidence type="ECO:0000259" key="16">
    <source>
        <dbReference type="Pfam" id="PF20805"/>
    </source>
</evidence>
<dbReference type="SUPFAM" id="SSF69179">
    <property type="entry name" value="Integrin domains"/>
    <property type="match status" value="3"/>
</dbReference>
<dbReference type="Gene3D" id="2.60.40.1460">
    <property type="entry name" value="Integrin domains. Chain A, domain 2"/>
    <property type="match status" value="1"/>
</dbReference>
<dbReference type="PROSITE" id="PS00242">
    <property type="entry name" value="INTEGRIN_ALPHA"/>
    <property type="match status" value="1"/>
</dbReference>
<keyword evidence="12" id="KW-0325">Glycoprotein</keyword>
<feature type="repeat" description="FG-GAP" evidence="13">
    <location>
        <begin position="37"/>
        <end position="103"/>
    </location>
</feature>
<dbReference type="AlphaFoldDB" id="U5EVI2"/>